<evidence type="ECO:0000313" key="5">
    <source>
        <dbReference type="EMBL" id="KZM69626.1"/>
    </source>
</evidence>
<evidence type="ECO:0000256" key="1">
    <source>
        <dbReference type="ARBA" id="ARBA00004496"/>
    </source>
</evidence>
<evidence type="ECO:0000256" key="2">
    <source>
        <dbReference type="ARBA" id="ARBA00006411"/>
    </source>
</evidence>
<comment type="caution">
    <text evidence="5">The sequence shown here is derived from an EMBL/GenBank/DDBJ whole genome shotgun (WGS) entry which is preliminary data.</text>
</comment>
<dbReference type="EMBL" id="LWGR01000019">
    <property type="protein sequence ID" value="KZM69626.1"/>
    <property type="molecule type" value="Genomic_DNA"/>
</dbReference>
<accession>A0A164IPE2</accession>
<dbReference type="OrthoDB" id="4522759at2"/>
<keyword evidence="4" id="KW-0143">Chaperone</keyword>
<dbReference type="Proteomes" id="UP000076512">
    <property type="component" value="Unassembled WGS sequence"/>
</dbReference>
<dbReference type="Pfam" id="PF14011">
    <property type="entry name" value="ESX-1_EspG"/>
    <property type="match status" value="1"/>
</dbReference>
<dbReference type="InterPro" id="IPR025734">
    <property type="entry name" value="EspG"/>
</dbReference>
<evidence type="ECO:0000256" key="4">
    <source>
        <dbReference type="ARBA" id="ARBA00023186"/>
    </source>
</evidence>
<evidence type="ECO:0000256" key="3">
    <source>
        <dbReference type="ARBA" id="ARBA00022490"/>
    </source>
</evidence>
<dbReference type="AlphaFoldDB" id="A0A164IPE2"/>
<reference evidence="5 6" key="1">
    <citation type="submission" date="2016-04" db="EMBL/GenBank/DDBJ databases">
        <authorList>
            <person name="Evans L.H."/>
            <person name="Alamgir A."/>
            <person name="Owens N."/>
            <person name="Weber N.D."/>
            <person name="Virtaneva K."/>
            <person name="Barbian K."/>
            <person name="Babar A."/>
            <person name="Rosenke K."/>
        </authorList>
    </citation>
    <scope>NUCLEOTIDE SEQUENCE [LARGE SCALE GENOMIC DNA]</scope>
    <source>
        <strain evidence="5 6">IFM 0406</strain>
    </source>
</reference>
<evidence type="ECO:0000313" key="6">
    <source>
        <dbReference type="Proteomes" id="UP000076512"/>
    </source>
</evidence>
<comment type="subcellular location">
    <subcellularLocation>
        <location evidence="1">Cytoplasm</location>
    </subcellularLocation>
</comment>
<sequence length="252" mass="28951">MAEWDWETDDFAALWYSDANDRFPRPLAYTSRLPTNDEVAAHRIAVRDRYDTEESERINLAFHTLTTSQLRIEILGESTTLGKGTPREYRIVGARTPYHAVMLTQTAADGTHGRIRCRLFRPEHLAPRLARVLPSFPSGTASPETFNIEDLRQRTDNHGYSRTSARERFERLAERPTDGGGVAGLLTGPIHSRPDPWYTAQWLDIAGDGRYLQQRTREHLTMRPATTADLTTLFTAWIDRVLQRLRETDENW</sequence>
<protein>
    <recommendedName>
        <fullName evidence="7">ESX secretion-associated protein EspG</fullName>
    </recommendedName>
</protein>
<keyword evidence="3" id="KW-0963">Cytoplasm</keyword>
<evidence type="ECO:0008006" key="7">
    <source>
        <dbReference type="Google" id="ProtNLM"/>
    </source>
</evidence>
<organism evidence="5 6">
    <name type="scientific">Nocardia terpenica</name>
    <dbReference type="NCBI Taxonomy" id="455432"/>
    <lineage>
        <taxon>Bacteria</taxon>
        <taxon>Bacillati</taxon>
        <taxon>Actinomycetota</taxon>
        <taxon>Actinomycetes</taxon>
        <taxon>Mycobacteriales</taxon>
        <taxon>Nocardiaceae</taxon>
        <taxon>Nocardia</taxon>
    </lineage>
</organism>
<name>A0A164IPE2_9NOCA</name>
<comment type="similarity">
    <text evidence="2">Belongs to the EspG family.</text>
</comment>
<proteinExistence type="inferred from homology"/>
<keyword evidence="6" id="KW-1185">Reference proteome</keyword>
<gene>
    <name evidence="5" type="ORF">AWN90_07545</name>
</gene>